<dbReference type="EMBL" id="CAJRAY010000026">
    <property type="protein sequence ID" value="CAG5082916.1"/>
    <property type="molecule type" value="Genomic_DNA"/>
</dbReference>
<keyword evidence="3 5" id="KW-1133">Transmembrane helix</keyword>
<gene>
    <name evidence="6" type="primary">txxe 1369</name>
    <name evidence="6" type="ORF">TXXE_06535</name>
</gene>
<keyword evidence="7" id="KW-1185">Reference proteome</keyword>
<feature type="transmembrane region" description="Helical" evidence="5">
    <location>
        <begin position="100"/>
        <end position="120"/>
    </location>
</feature>
<dbReference type="Proteomes" id="UP000681526">
    <property type="component" value="Unassembled WGS sequence"/>
</dbReference>
<comment type="subcellular location">
    <subcellularLocation>
        <location evidence="1">Membrane</location>
        <topology evidence="1">Multi-pass membrane protein</topology>
    </subcellularLocation>
</comment>
<evidence type="ECO:0000256" key="4">
    <source>
        <dbReference type="ARBA" id="ARBA00023136"/>
    </source>
</evidence>
<accession>A0ABN7RT64</accession>
<evidence type="ECO:0000256" key="2">
    <source>
        <dbReference type="ARBA" id="ARBA00022692"/>
    </source>
</evidence>
<sequence length="133" mass="14357">MKWAVRILHIVLVPLMGFAGFFKLSSSAETIREIYTDPLQSIGYSVGFIYAIGFFELLAAIGLIVGLWRAAIGYASLGVIFIILLGAVGSSLIAGLYAEAVSPFIVMLLTALVFLGNRYVSNHSRRSAGLSRQ</sequence>
<dbReference type="Pfam" id="PF13564">
    <property type="entry name" value="DoxX_2"/>
    <property type="match status" value="1"/>
</dbReference>
<feature type="transmembrane region" description="Helical" evidence="5">
    <location>
        <begin position="72"/>
        <end position="94"/>
    </location>
</feature>
<dbReference type="RefSeq" id="WP_213483935.1">
    <property type="nucleotide sequence ID" value="NZ_CAJRAY010000026.1"/>
</dbReference>
<proteinExistence type="predicted"/>
<evidence type="ECO:0000313" key="6">
    <source>
        <dbReference type="EMBL" id="CAG5082916.1"/>
    </source>
</evidence>
<comment type="caution">
    <text evidence="6">The sequence shown here is derived from an EMBL/GenBank/DDBJ whole genome shotgun (WGS) entry which is preliminary data.</text>
</comment>
<dbReference type="InterPro" id="IPR032808">
    <property type="entry name" value="DoxX"/>
</dbReference>
<feature type="transmembrane region" description="Helical" evidence="5">
    <location>
        <begin position="43"/>
        <end position="65"/>
    </location>
</feature>
<organism evidence="6 7">
    <name type="scientific">Thermobacillus xylanilyticus</name>
    <dbReference type="NCBI Taxonomy" id="76633"/>
    <lineage>
        <taxon>Bacteria</taxon>
        <taxon>Bacillati</taxon>
        <taxon>Bacillota</taxon>
        <taxon>Bacilli</taxon>
        <taxon>Bacillales</taxon>
        <taxon>Paenibacillaceae</taxon>
        <taxon>Thermobacillus</taxon>
    </lineage>
</organism>
<evidence type="ECO:0000256" key="3">
    <source>
        <dbReference type="ARBA" id="ARBA00022989"/>
    </source>
</evidence>
<evidence type="ECO:0000256" key="1">
    <source>
        <dbReference type="ARBA" id="ARBA00004141"/>
    </source>
</evidence>
<reference evidence="6 7" key="1">
    <citation type="submission" date="2021-04" db="EMBL/GenBank/DDBJ databases">
        <authorList>
            <person name="Rakotoarivonina H."/>
        </authorList>
    </citation>
    <scope>NUCLEOTIDE SEQUENCE [LARGE SCALE GENOMIC DNA]</scope>
    <source>
        <strain evidence="6 7">XE</strain>
    </source>
</reference>
<protein>
    <submittedName>
        <fullName evidence="6">DoxX protein</fullName>
    </submittedName>
</protein>
<name>A0ABN7RT64_THEXY</name>
<keyword evidence="2 5" id="KW-0812">Transmembrane</keyword>
<keyword evidence="4 5" id="KW-0472">Membrane</keyword>
<evidence type="ECO:0000256" key="5">
    <source>
        <dbReference type="SAM" id="Phobius"/>
    </source>
</evidence>
<evidence type="ECO:0000313" key="7">
    <source>
        <dbReference type="Proteomes" id="UP000681526"/>
    </source>
</evidence>